<keyword evidence="2" id="KW-0547">Nucleotide-binding</keyword>
<feature type="non-terminal residue" evidence="7">
    <location>
        <position position="1"/>
    </location>
</feature>
<dbReference type="GO" id="GO:0004386">
    <property type="term" value="F:helicase activity"/>
    <property type="evidence" value="ECO:0007669"/>
    <property type="project" value="UniProtKB-KW"/>
</dbReference>
<gene>
    <name evidence="7" type="ORF">TPC1_14771</name>
</gene>
<evidence type="ECO:0000256" key="1">
    <source>
        <dbReference type="ARBA" id="ARBA00004123"/>
    </source>
</evidence>
<dbReference type="Pfam" id="PF00176">
    <property type="entry name" value="SNF2-rel_dom"/>
    <property type="match status" value="1"/>
</dbReference>
<evidence type="ECO:0000256" key="3">
    <source>
        <dbReference type="ARBA" id="ARBA00022806"/>
    </source>
</evidence>
<dbReference type="GO" id="GO:0006338">
    <property type="term" value="P:chromatin remodeling"/>
    <property type="evidence" value="ECO:0007669"/>
    <property type="project" value="TreeGrafter"/>
</dbReference>
<dbReference type="EMBL" id="GDID01003530">
    <property type="protein sequence ID" value="JAP93076.1"/>
    <property type="molecule type" value="Transcribed_RNA"/>
</dbReference>
<dbReference type="Gene3D" id="3.40.50.10810">
    <property type="entry name" value="Tandem AAA-ATPase domain"/>
    <property type="match status" value="1"/>
</dbReference>
<reference evidence="7" key="1">
    <citation type="submission" date="2015-07" db="EMBL/GenBank/DDBJ databases">
        <title>Adaptation to a free-living lifestyle via gene acquisitions in the diplomonad Trepomonas sp. PC1.</title>
        <authorList>
            <person name="Xu F."/>
            <person name="Jerlstrom-Hultqvist J."/>
            <person name="Kolisko M."/>
            <person name="Simpson A.G.B."/>
            <person name="Roger A.J."/>
            <person name="Svard S.G."/>
            <person name="Andersson J.O."/>
        </authorList>
    </citation>
    <scope>NUCLEOTIDE SEQUENCE</scope>
    <source>
        <strain evidence="7">PC1</strain>
    </source>
</reference>
<feature type="domain" description="SNF2 N-terminal" evidence="6">
    <location>
        <begin position="3"/>
        <end position="147"/>
    </location>
</feature>
<comment type="subcellular location">
    <subcellularLocation>
        <location evidence="1">Nucleus</location>
    </subcellularLocation>
</comment>
<dbReference type="PANTHER" id="PTHR45685">
    <property type="entry name" value="HELICASE SRCAP-RELATED"/>
    <property type="match status" value="1"/>
</dbReference>
<dbReference type="InterPro" id="IPR027417">
    <property type="entry name" value="P-loop_NTPase"/>
</dbReference>
<dbReference type="GO" id="GO:0042393">
    <property type="term" value="F:histone binding"/>
    <property type="evidence" value="ECO:0007669"/>
    <property type="project" value="TreeGrafter"/>
</dbReference>
<accession>A0A146KC35</accession>
<dbReference type="GO" id="GO:0003677">
    <property type="term" value="F:DNA binding"/>
    <property type="evidence" value="ECO:0007669"/>
    <property type="project" value="UniProtKB-KW"/>
</dbReference>
<organism evidence="7">
    <name type="scientific">Trepomonas sp. PC1</name>
    <dbReference type="NCBI Taxonomy" id="1076344"/>
    <lineage>
        <taxon>Eukaryota</taxon>
        <taxon>Metamonada</taxon>
        <taxon>Diplomonadida</taxon>
        <taxon>Hexamitidae</taxon>
        <taxon>Hexamitinae</taxon>
        <taxon>Trepomonas</taxon>
    </lineage>
</organism>
<sequence length="253" mass="29731">WNTLLDLRSLHKLLISGTPISNSSSDIFSLLHFVLPGVFSSKQEFLQLFARDIEKMADGELVINRKVIKFIHQLLRPFMLRRLKSEVETELPKKTEFIVPCPLTRKQMYLYTEFINLSETKRKIESGYMGAMNVLSQLRKICNHPRLIEDSQVWSGFGVINGVYQNDSKFKLIKKVDTFDFEFRIFVELCNLQTQPKSAFFDDLQQQFQFLVHKRRQKCGCCGQLKLLNTSNRLSHSFLFYENFKVDQKMLLK</sequence>
<dbReference type="SUPFAM" id="SSF52540">
    <property type="entry name" value="P-loop containing nucleoside triphosphate hydrolases"/>
    <property type="match status" value="2"/>
</dbReference>
<dbReference type="AlphaFoldDB" id="A0A146KC35"/>
<protein>
    <submittedName>
        <fullName evidence="7">SNF2 family N-terminal domain containing protein</fullName>
    </submittedName>
</protein>
<dbReference type="GO" id="GO:0000812">
    <property type="term" value="C:Swr1 complex"/>
    <property type="evidence" value="ECO:0007669"/>
    <property type="project" value="TreeGrafter"/>
</dbReference>
<evidence type="ECO:0000259" key="6">
    <source>
        <dbReference type="Pfam" id="PF00176"/>
    </source>
</evidence>
<evidence type="ECO:0000313" key="7">
    <source>
        <dbReference type="EMBL" id="JAP93076.1"/>
    </source>
</evidence>
<keyword evidence="3" id="KW-0378">Hydrolase</keyword>
<evidence type="ECO:0000256" key="5">
    <source>
        <dbReference type="ARBA" id="ARBA00023125"/>
    </source>
</evidence>
<dbReference type="InterPro" id="IPR000330">
    <property type="entry name" value="SNF2_N"/>
</dbReference>
<dbReference type="GO" id="GO:0016887">
    <property type="term" value="F:ATP hydrolysis activity"/>
    <property type="evidence" value="ECO:0007669"/>
    <property type="project" value="TreeGrafter"/>
</dbReference>
<evidence type="ECO:0000256" key="4">
    <source>
        <dbReference type="ARBA" id="ARBA00022840"/>
    </source>
</evidence>
<keyword evidence="5" id="KW-0238">DNA-binding</keyword>
<evidence type="ECO:0000256" key="2">
    <source>
        <dbReference type="ARBA" id="ARBA00022741"/>
    </source>
</evidence>
<dbReference type="Gene3D" id="1.20.120.850">
    <property type="entry name" value="SWI2/SNF2 ATPases, N-terminal domain"/>
    <property type="match status" value="1"/>
</dbReference>
<dbReference type="InterPro" id="IPR050520">
    <property type="entry name" value="INO80/SWR1_helicase"/>
</dbReference>
<name>A0A146KC35_9EUKA</name>
<dbReference type="GO" id="GO:0005524">
    <property type="term" value="F:ATP binding"/>
    <property type="evidence" value="ECO:0007669"/>
    <property type="project" value="UniProtKB-KW"/>
</dbReference>
<keyword evidence="3" id="KW-0347">Helicase</keyword>
<dbReference type="InterPro" id="IPR038718">
    <property type="entry name" value="SNF2-like_sf"/>
</dbReference>
<keyword evidence="4" id="KW-0067">ATP-binding</keyword>
<feature type="non-terminal residue" evidence="7">
    <location>
        <position position="253"/>
    </location>
</feature>
<dbReference type="PANTHER" id="PTHR45685:SF1">
    <property type="entry name" value="HELICASE SRCAP"/>
    <property type="match status" value="1"/>
</dbReference>
<proteinExistence type="predicted"/>